<dbReference type="EMBL" id="CABPST010000003">
    <property type="protein sequence ID" value="VVE87690.1"/>
    <property type="molecule type" value="Genomic_DNA"/>
</dbReference>
<protein>
    <recommendedName>
        <fullName evidence="2">Phosphatidic acid phosphatase type 2/haloperoxidase domain-containing protein</fullName>
    </recommendedName>
</protein>
<feature type="transmembrane region" description="Helical" evidence="1">
    <location>
        <begin position="29"/>
        <end position="47"/>
    </location>
</feature>
<dbReference type="SUPFAM" id="SSF48317">
    <property type="entry name" value="Acid phosphatase/Vanadium-dependent haloperoxidase"/>
    <property type="match status" value="1"/>
</dbReference>
<proteinExistence type="predicted"/>
<feature type="domain" description="Phosphatidic acid phosphatase type 2/haloperoxidase" evidence="2">
    <location>
        <begin position="102"/>
        <end position="223"/>
    </location>
</feature>
<sequence>MNPLAPNSRPAASPAADTSLASRPCLRTAWLSAAACLLMALVAIAWVDRPVVDFAHVHTQGTRWIQQIAELPSPLFVLAWPTFAIIGAVLIWRRELPAWAITLWLAAGATGVGRELKQGLKLAFGRTWPATWIHENPSYLRDGVFEFRFFGGDGAAYASFPSGHLTVMLAFATVLSLRHRALRWPCAVAIALTSFGQIAAAYHWTSDALAGAALGIAVGTAFVAAWQRWRIRAGA</sequence>
<dbReference type="InterPro" id="IPR036938">
    <property type="entry name" value="PAP2/HPO_sf"/>
</dbReference>
<dbReference type="Proteomes" id="UP000382040">
    <property type="component" value="Unassembled WGS sequence"/>
</dbReference>
<feature type="transmembrane region" description="Helical" evidence="1">
    <location>
        <begin position="155"/>
        <end position="177"/>
    </location>
</feature>
<evidence type="ECO:0000313" key="4">
    <source>
        <dbReference type="Proteomes" id="UP000382040"/>
    </source>
</evidence>
<evidence type="ECO:0000313" key="3">
    <source>
        <dbReference type="EMBL" id="VVE87690.1"/>
    </source>
</evidence>
<dbReference type="SMART" id="SM00014">
    <property type="entry name" value="acidPPc"/>
    <property type="match status" value="1"/>
</dbReference>
<dbReference type="AlphaFoldDB" id="A0A5E5BTM2"/>
<dbReference type="Gene3D" id="1.20.144.10">
    <property type="entry name" value="Phosphatidic acid phosphatase type 2/haloperoxidase"/>
    <property type="match status" value="1"/>
</dbReference>
<feature type="transmembrane region" description="Helical" evidence="1">
    <location>
        <begin position="208"/>
        <end position="226"/>
    </location>
</feature>
<dbReference type="RefSeq" id="WP_174977839.1">
    <property type="nucleotide sequence ID" value="NZ_CABPST010000003.1"/>
</dbReference>
<keyword evidence="4" id="KW-1185">Reference proteome</keyword>
<feature type="transmembrane region" description="Helical" evidence="1">
    <location>
        <begin position="184"/>
        <end position="202"/>
    </location>
</feature>
<dbReference type="InterPro" id="IPR000326">
    <property type="entry name" value="PAP2/HPO"/>
</dbReference>
<keyword evidence="1" id="KW-0812">Transmembrane</keyword>
<evidence type="ECO:0000259" key="2">
    <source>
        <dbReference type="SMART" id="SM00014"/>
    </source>
</evidence>
<dbReference type="Pfam" id="PF01569">
    <property type="entry name" value="PAP2"/>
    <property type="match status" value="1"/>
</dbReference>
<reference evidence="3 4" key="1">
    <citation type="submission" date="2019-08" db="EMBL/GenBank/DDBJ databases">
        <authorList>
            <person name="Peeters C."/>
        </authorList>
    </citation>
    <scope>NUCLEOTIDE SEQUENCE [LARGE SCALE GENOMIC DNA]</scope>
    <source>
        <strain evidence="3 4">LMG 20603</strain>
    </source>
</reference>
<accession>A0A5E5BTM2</accession>
<evidence type="ECO:0000256" key="1">
    <source>
        <dbReference type="SAM" id="Phobius"/>
    </source>
</evidence>
<gene>
    <name evidence="3" type="ORF">PBR20603_01628</name>
</gene>
<keyword evidence="1" id="KW-0472">Membrane</keyword>
<name>A0A5E5BTM2_9BURK</name>
<organism evidence="3 4">
    <name type="scientific">Pandoraea bronchicola</name>
    <dbReference type="NCBI Taxonomy" id="2508287"/>
    <lineage>
        <taxon>Bacteria</taxon>
        <taxon>Pseudomonadati</taxon>
        <taxon>Pseudomonadota</taxon>
        <taxon>Betaproteobacteria</taxon>
        <taxon>Burkholderiales</taxon>
        <taxon>Burkholderiaceae</taxon>
        <taxon>Pandoraea</taxon>
    </lineage>
</organism>
<feature type="transmembrane region" description="Helical" evidence="1">
    <location>
        <begin position="68"/>
        <end position="92"/>
    </location>
</feature>
<keyword evidence="1" id="KW-1133">Transmembrane helix</keyword>